<dbReference type="EMBL" id="JACGZW010000003">
    <property type="protein sequence ID" value="MBB1153466.1"/>
    <property type="molecule type" value="Genomic_DNA"/>
</dbReference>
<keyword evidence="2" id="KW-0378">Hydrolase</keyword>
<dbReference type="CDD" id="cd00085">
    <property type="entry name" value="HNHc"/>
    <property type="match status" value="1"/>
</dbReference>
<evidence type="ECO:0000313" key="2">
    <source>
        <dbReference type="EMBL" id="MBB1153466.1"/>
    </source>
</evidence>
<accession>A0A7W3VUU9</accession>
<comment type="caution">
    <text evidence="2">The sequence shown here is derived from an EMBL/GenBank/DDBJ whole genome shotgun (WGS) entry which is preliminary data.</text>
</comment>
<name>A0A7W3VUU9_9PSEU</name>
<keyword evidence="2" id="KW-0540">Nuclease</keyword>
<protein>
    <submittedName>
        <fullName evidence="2">HNH endonuclease</fullName>
    </submittedName>
</protein>
<feature type="domain" description="HNH nuclease" evidence="1">
    <location>
        <begin position="5"/>
        <end position="55"/>
    </location>
</feature>
<dbReference type="Proteomes" id="UP000526734">
    <property type="component" value="Unassembled WGS sequence"/>
</dbReference>
<dbReference type="Gene3D" id="1.10.30.50">
    <property type="match status" value="1"/>
</dbReference>
<sequence length="130" mass="14457">MKPGLARKKLLNRSGGRCEVCGLRPAREAQHRKNRSQGGTWDLSNLLHVCGHGNRDGCHGLIHQNPETAYANGWSVRQPRNPAEMPAWLTTEHGRIYVWLHDDGTASPVALPELVYGALKAERIYERGAV</sequence>
<reference evidence="2 3" key="1">
    <citation type="submission" date="2020-08" db="EMBL/GenBank/DDBJ databases">
        <title>Amycolatopsis sp. nov. DR6-1 isolated from Dendrobium heterocarpum.</title>
        <authorList>
            <person name="Tedsree N."/>
            <person name="Kuncharoen N."/>
            <person name="Likhitwitayawuid K."/>
            <person name="Tanasupawat S."/>
        </authorList>
    </citation>
    <scope>NUCLEOTIDE SEQUENCE [LARGE SCALE GENOMIC DNA]</scope>
    <source>
        <strain evidence="2 3">DR6-1</strain>
    </source>
</reference>
<keyword evidence="3" id="KW-1185">Reference proteome</keyword>
<evidence type="ECO:0000259" key="1">
    <source>
        <dbReference type="SMART" id="SM00507"/>
    </source>
</evidence>
<proteinExistence type="predicted"/>
<organism evidence="2 3">
    <name type="scientific">Amycolatopsis dendrobii</name>
    <dbReference type="NCBI Taxonomy" id="2760662"/>
    <lineage>
        <taxon>Bacteria</taxon>
        <taxon>Bacillati</taxon>
        <taxon>Actinomycetota</taxon>
        <taxon>Actinomycetes</taxon>
        <taxon>Pseudonocardiales</taxon>
        <taxon>Pseudonocardiaceae</taxon>
        <taxon>Amycolatopsis</taxon>
    </lineage>
</organism>
<dbReference type="GO" id="GO:0004519">
    <property type="term" value="F:endonuclease activity"/>
    <property type="evidence" value="ECO:0007669"/>
    <property type="project" value="UniProtKB-KW"/>
</dbReference>
<dbReference type="InterPro" id="IPR003615">
    <property type="entry name" value="HNH_nuc"/>
</dbReference>
<dbReference type="RefSeq" id="WP_182890587.1">
    <property type="nucleotide sequence ID" value="NZ_JACGZW010000003.1"/>
</dbReference>
<dbReference type="SMART" id="SM00507">
    <property type="entry name" value="HNHc"/>
    <property type="match status" value="1"/>
</dbReference>
<dbReference type="AlphaFoldDB" id="A0A7W3VUU9"/>
<keyword evidence="2" id="KW-0255">Endonuclease</keyword>
<gene>
    <name evidence="2" type="ORF">H4281_10030</name>
</gene>
<evidence type="ECO:0000313" key="3">
    <source>
        <dbReference type="Proteomes" id="UP000526734"/>
    </source>
</evidence>